<keyword evidence="3" id="KW-1185">Reference proteome</keyword>
<dbReference type="Proteomes" id="UP000789739">
    <property type="component" value="Unassembled WGS sequence"/>
</dbReference>
<evidence type="ECO:0000313" key="2">
    <source>
        <dbReference type="EMBL" id="CAG8523796.1"/>
    </source>
</evidence>
<protein>
    <submittedName>
        <fullName evidence="2">7028_t:CDS:1</fullName>
    </submittedName>
</protein>
<evidence type="ECO:0000313" key="3">
    <source>
        <dbReference type="Proteomes" id="UP000789739"/>
    </source>
</evidence>
<feature type="region of interest" description="Disordered" evidence="1">
    <location>
        <begin position="124"/>
        <end position="149"/>
    </location>
</feature>
<reference evidence="2" key="1">
    <citation type="submission" date="2021-06" db="EMBL/GenBank/DDBJ databases">
        <authorList>
            <person name="Kallberg Y."/>
            <person name="Tangrot J."/>
            <person name="Rosling A."/>
        </authorList>
    </citation>
    <scope>NUCLEOTIDE SEQUENCE</scope>
    <source>
        <strain evidence="2">BR232B</strain>
    </source>
</reference>
<name>A0A9N9ACL7_9GLOM</name>
<proteinExistence type="predicted"/>
<comment type="caution">
    <text evidence="2">The sequence shown here is derived from an EMBL/GenBank/DDBJ whole genome shotgun (WGS) entry which is preliminary data.</text>
</comment>
<gene>
    <name evidence="2" type="ORF">PBRASI_LOCUS3765</name>
</gene>
<dbReference type="EMBL" id="CAJVPI010000353">
    <property type="protein sequence ID" value="CAG8523796.1"/>
    <property type="molecule type" value="Genomic_DNA"/>
</dbReference>
<organism evidence="2 3">
    <name type="scientific">Paraglomus brasilianum</name>
    <dbReference type="NCBI Taxonomy" id="144538"/>
    <lineage>
        <taxon>Eukaryota</taxon>
        <taxon>Fungi</taxon>
        <taxon>Fungi incertae sedis</taxon>
        <taxon>Mucoromycota</taxon>
        <taxon>Glomeromycotina</taxon>
        <taxon>Glomeromycetes</taxon>
        <taxon>Paraglomerales</taxon>
        <taxon>Paraglomeraceae</taxon>
        <taxon>Paraglomus</taxon>
    </lineage>
</organism>
<dbReference type="AlphaFoldDB" id="A0A9N9ACL7"/>
<accession>A0A9N9ACL7</accession>
<sequence>MSSLTKPEHLMQFRECSINSKTYGHNGWAGKTDAEKEKKYCEGNEQTPETIGKTQKTYGDLISLKTRKVFAPKYASTDPSILTFVDPELFKDLQRVRNKDNGLGKVTEKRIFYALGVNNIHITSVQDTPASPPSSPSPGSKSSGRDLMHYLDSPVHEKIDLNDLENTLFREKKKSKN</sequence>
<evidence type="ECO:0000256" key="1">
    <source>
        <dbReference type="SAM" id="MobiDB-lite"/>
    </source>
</evidence>